<organism evidence="1 2">
    <name type="scientific">Jeongeupia naejangsanensis</name>
    <dbReference type="NCBI Taxonomy" id="613195"/>
    <lineage>
        <taxon>Bacteria</taxon>
        <taxon>Pseudomonadati</taxon>
        <taxon>Pseudomonadota</taxon>
        <taxon>Betaproteobacteria</taxon>
        <taxon>Neisseriales</taxon>
        <taxon>Chitinibacteraceae</taxon>
        <taxon>Jeongeupia</taxon>
    </lineage>
</organism>
<dbReference type="RefSeq" id="WP_203540021.1">
    <property type="nucleotide sequence ID" value="NZ_JAESND010000015.1"/>
</dbReference>
<evidence type="ECO:0000313" key="2">
    <source>
        <dbReference type="Proteomes" id="UP000809431"/>
    </source>
</evidence>
<keyword evidence="2" id="KW-1185">Reference proteome</keyword>
<dbReference type="EMBL" id="JAESND010000015">
    <property type="protein sequence ID" value="MBM3117842.1"/>
    <property type="molecule type" value="Genomic_DNA"/>
</dbReference>
<name>A0ABS2BQD5_9NEIS</name>
<proteinExistence type="predicted"/>
<evidence type="ECO:0000313" key="1">
    <source>
        <dbReference type="EMBL" id="MBM3117842.1"/>
    </source>
</evidence>
<accession>A0ABS2BQD5</accession>
<sequence>MLMVPALCMAAPTPAPTAAPAYYKPDPAKLAQLEAQRCANLNKESTLIQRRMAGFNRPYDLDKLKQRQKQVDADYARYCKTASAVATR</sequence>
<dbReference type="Proteomes" id="UP000809431">
    <property type="component" value="Unassembled WGS sequence"/>
</dbReference>
<reference evidence="1 2" key="1">
    <citation type="submission" date="2021-01" db="EMBL/GenBank/DDBJ databases">
        <title>Draft Genome Sequence and Polyhydroxyalkanoate Biosynthetic Potential of Jeongeupia naejangsanensis Type Strain DSM 24253.</title>
        <authorList>
            <person name="Turrini P."/>
            <person name="Artuso I."/>
            <person name="Lugli G.A."/>
            <person name="Frangipani E."/>
            <person name="Ventura M."/>
            <person name="Visca P."/>
        </authorList>
    </citation>
    <scope>NUCLEOTIDE SEQUENCE [LARGE SCALE GENOMIC DNA]</scope>
    <source>
        <strain evidence="1 2">DSM 24253</strain>
    </source>
</reference>
<protein>
    <submittedName>
        <fullName evidence="1">Uncharacterized protein</fullName>
    </submittedName>
</protein>
<gene>
    <name evidence="1" type="ORF">JMJ54_18565</name>
</gene>
<comment type="caution">
    <text evidence="1">The sequence shown here is derived from an EMBL/GenBank/DDBJ whole genome shotgun (WGS) entry which is preliminary data.</text>
</comment>